<dbReference type="PANTHER" id="PTHR11260">
    <property type="entry name" value="GLUTATHIONE S-TRANSFERASE, GST, SUPERFAMILY, GST DOMAIN CONTAINING"/>
    <property type="match status" value="1"/>
</dbReference>
<dbReference type="InterPro" id="IPR010987">
    <property type="entry name" value="Glutathione-S-Trfase_C-like"/>
</dbReference>
<dbReference type="InterPro" id="IPR036282">
    <property type="entry name" value="Glutathione-S-Trfase_C_sf"/>
</dbReference>
<dbReference type="EC" id="2.5.1.18" evidence="1"/>
<dbReference type="SFLD" id="SFLDG01152">
    <property type="entry name" value="Main.3:_Omega-_and_Tau-like"/>
    <property type="match status" value="1"/>
</dbReference>
<dbReference type="PROSITE" id="PS50405">
    <property type="entry name" value="GST_CTER"/>
    <property type="match status" value="1"/>
</dbReference>
<dbReference type="SFLD" id="SFLDG00358">
    <property type="entry name" value="Main_(cytGST)"/>
    <property type="match status" value="1"/>
</dbReference>
<dbReference type="AlphaFoldDB" id="A0AAD8WG21"/>
<dbReference type="Gene3D" id="1.20.1050.10">
    <property type="match status" value="1"/>
</dbReference>
<dbReference type="FunFam" id="3.40.30.10:FF:000044">
    <property type="entry name" value="Glutathione S-transferase GSTU6"/>
    <property type="match status" value="1"/>
</dbReference>
<dbReference type="SUPFAM" id="SSF47616">
    <property type="entry name" value="GST C-terminal domain-like"/>
    <property type="match status" value="1"/>
</dbReference>
<dbReference type="FunFam" id="1.20.1050.10:FF:000012">
    <property type="entry name" value="Tau class glutathione S-transferase"/>
    <property type="match status" value="1"/>
</dbReference>
<dbReference type="GO" id="GO:0005737">
    <property type="term" value="C:cytoplasm"/>
    <property type="evidence" value="ECO:0007669"/>
    <property type="project" value="TreeGrafter"/>
</dbReference>
<keyword evidence="8" id="KW-1185">Reference proteome</keyword>
<dbReference type="InterPro" id="IPR036249">
    <property type="entry name" value="Thioredoxin-like_sf"/>
</dbReference>
<dbReference type="SUPFAM" id="SSF52833">
    <property type="entry name" value="Thioredoxin-like"/>
    <property type="match status" value="1"/>
</dbReference>
<evidence type="ECO:0000256" key="1">
    <source>
        <dbReference type="ARBA" id="ARBA00012452"/>
    </source>
</evidence>
<dbReference type="PROSITE" id="PS50404">
    <property type="entry name" value="GST_NTER"/>
    <property type="match status" value="1"/>
</dbReference>
<dbReference type="Pfam" id="PF02798">
    <property type="entry name" value="GST_N"/>
    <property type="match status" value="1"/>
</dbReference>
<evidence type="ECO:0000259" key="6">
    <source>
        <dbReference type="PROSITE" id="PS50405"/>
    </source>
</evidence>
<dbReference type="GO" id="GO:0006749">
    <property type="term" value="P:glutathione metabolic process"/>
    <property type="evidence" value="ECO:0007669"/>
    <property type="project" value="InterPro"/>
</dbReference>
<evidence type="ECO:0000256" key="4">
    <source>
        <dbReference type="ARBA" id="ARBA00047960"/>
    </source>
</evidence>
<organism evidence="7 8">
    <name type="scientific">Lolium multiflorum</name>
    <name type="common">Italian ryegrass</name>
    <name type="synonym">Lolium perenne subsp. multiflorum</name>
    <dbReference type="NCBI Taxonomy" id="4521"/>
    <lineage>
        <taxon>Eukaryota</taxon>
        <taxon>Viridiplantae</taxon>
        <taxon>Streptophyta</taxon>
        <taxon>Embryophyta</taxon>
        <taxon>Tracheophyta</taxon>
        <taxon>Spermatophyta</taxon>
        <taxon>Magnoliopsida</taxon>
        <taxon>Liliopsida</taxon>
        <taxon>Poales</taxon>
        <taxon>Poaceae</taxon>
        <taxon>BOP clade</taxon>
        <taxon>Pooideae</taxon>
        <taxon>Poodae</taxon>
        <taxon>Poeae</taxon>
        <taxon>Poeae Chloroplast Group 2 (Poeae type)</taxon>
        <taxon>Loliodinae</taxon>
        <taxon>Loliinae</taxon>
        <taxon>Lolium</taxon>
    </lineage>
</organism>
<evidence type="ECO:0000256" key="3">
    <source>
        <dbReference type="ARBA" id="ARBA00025743"/>
    </source>
</evidence>
<evidence type="ECO:0000256" key="2">
    <source>
        <dbReference type="ARBA" id="ARBA00022679"/>
    </source>
</evidence>
<keyword evidence="2" id="KW-0808">Transferase</keyword>
<dbReference type="GO" id="GO:0004364">
    <property type="term" value="F:glutathione transferase activity"/>
    <property type="evidence" value="ECO:0007669"/>
    <property type="project" value="UniProtKB-EC"/>
</dbReference>
<dbReference type="Gene3D" id="3.40.30.10">
    <property type="entry name" value="Glutaredoxin"/>
    <property type="match status" value="1"/>
</dbReference>
<proteinExistence type="inferred from homology"/>
<dbReference type="CDD" id="cd03185">
    <property type="entry name" value="GST_C_Tau"/>
    <property type="match status" value="1"/>
</dbReference>
<feature type="domain" description="GST C-terminal" evidence="6">
    <location>
        <begin position="156"/>
        <end position="290"/>
    </location>
</feature>
<evidence type="ECO:0000259" key="5">
    <source>
        <dbReference type="PROSITE" id="PS50404"/>
    </source>
</evidence>
<dbReference type="CDD" id="cd03058">
    <property type="entry name" value="GST_N_Tau"/>
    <property type="match status" value="1"/>
</dbReference>
<dbReference type="InterPro" id="IPR045074">
    <property type="entry name" value="GST_C_Tau"/>
</dbReference>
<feature type="domain" description="GST N-terminal" evidence="5">
    <location>
        <begin position="69"/>
        <end position="150"/>
    </location>
</feature>
<evidence type="ECO:0000313" key="8">
    <source>
        <dbReference type="Proteomes" id="UP001231189"/>
    </source>
</evidence>
<evidence type="ECO:0000313" key="7">
    <source>
        <dbReference type="EMBL" id="KAK1652834.1"/>
    </source>
</evidence>
<dbReference type="EMBL" id="JAUUTY010000004">
    <property type="protein sequence ID" value="KAK1652834.1"/>
    <property type="molecule type" value="Genomic_DNA"/>
</dbReference>
<dbReference type="Proteomes" id="UP001231189">
    <property type="component" value="Unassembled WGS sequence"/>
</dbReference>
<dbReference type="InterPro" id="IPR004045">
    <property type="entry name" value="Glutathione_S-Trfase_N"/>
</dbReference>
<dbReference type="InterPro" id="IPR045073">
    <property type="entry name" value="Omega/Tau-like"/>
</dbReference>
<protein>
    <recommendedName>
        <fullName evidence="1">glutathione transferase</fullName>
        <ecNumber evidence="1">2.5.1.18</ecNumber>
    </recommendedName>
</protein>
<dbReference type="SFLD" id="SFLDS00019">
    <property type="entry name" value="Glutathione_Transferase_(cytos"/>
    <property type="match status" value="1"/>
</dbReference>
<dbReference type="Pfam" id="PF00043">
    <property type="entry name" value="GST_C"/>
    <property type="match status" value="1"/>
</dbReference>
<name>A0AAD8WG21_LOLMU</name>
<sequence>MHVSYSSWFKHLVSLSDSLTHMVVTVAKTLTRSHRELSWREIYTLSPAQGGDKLAYRNRAGSAEPRMSETVKLIGIFSSPLVHRAEVALRLKGVPYEFIEEDLSNKSELLLQHNPIHKKVPVLLHGDRRPAICESLVIVQYVDEAFVQGPALLPADPHARATARFWARFIDEKCWRSAWMALWAEDGEARETAAREAKANLTLLETQLQGKRFFGGDRVGFLDVAAGGIAHWLGVFEEIAGVRLLGDDEHPALCRWASDYTADEAVRPCLPDREALLAAMATKKERYVSIARAMTRKRM</sequence>
<comment type="catalytic activity">
    <reaction evidence="4">
        <text>RX + glutathione = an S-substituted glutathione + a halide anion + H(+)</text>
        <dbReference type="Rhea" id="RHEA:16437"/>
        <dbReference type="ChEBI" id="CHEBI:15378"/>
        <dbReference type="ChEBI" id="CHEBI:16042"/>
        <dbReference type="ChEBI" id="CHEBI:17792"/>
        <dbReference type="ChEBI" id="CHEBI:57925"/>
        <dbReference type="ChEBI" id="CHEBI:90779"/>
        <dbReference type="EC" id="2.5.1.18"/>
    </reaction>
</comment>
<comment type="similarity">
    <text evidence="3">Belongs to the GST superfamily. Tau family.</text>
</comment>
<gene>
    <name evidence="7" type="ORF">QYE76_070639</name>
</gene>
<reference evidence="7" key="1">
    <citation type="submission" date="2023-07" db="EMBL/GenBank/DDBJ databases">
        <title>A chromosome-level genome assembly of Lolium multiflorum.</title>
        <authorList>
            <person name="Chen Y."/>
            <person name="Copetti D."/>
            <person name="Kolliker R."/>
            <person name="Studer B."/>
        </authorList>
    </citation>
    <scope>NUCLEOTIDE SEQUENCE</scope>
    <source>
        <strain evidence="7">02402/16</strain>
        <tissue evidence="7">Leaf</tissue>
    </source>
</reference>
<dbReference type="PANTHER" id="PTHR11260:SF647">
    <property type="entry name" value="GLUTATHIONE S-TRANSFERASE"/>
    <property type="match status" value="1"/>
</dbReference>
<dbReference type="InterPro" id="IPR040079">
    <property type="entry name" value="Glutathione_S-Trfase"/>
</dbReference>
<dbReference type="InterPro" id="IPR004046">
    <property type="entry name" value="GST_C"/>
</dbReference>
<accession>A0AAD8WG21</accession>
<comment type="caution">
    <text evidence="7">The sequence shown here is derived from an EMBL/GenBank/DDBJ whole genome shotgun (WGS) entry which is preliminary data.</text>
</comment>